<feature type="region of interest" description="Disordered" evidence="3">
    <location>
        <begin position="215"/>
        <end position="264"/>
    </location>
</feature>
<dbReference type="Proteomes" id="UP001307889">
    <property type="component" value="Chromosome 14"/>
</dbReference>
<dbReference type="InterPro" id="IPR012677">
    <property type="entry name" value="Nucleotide-bd_a/b_plait_sf"/>
</dbReference>
<organism evidence="5 6">
    <name type="scientific">Nesidiocoris tenuis</name>
    <dbReference type="NCBI Taxonomy" id="355587"/>
    <lineage>
        <taxon>Eukaryota</taxon>
        <taxon>Metazoa</taxon>
        <taxon>Ecdysozoa</taxon>
        <taxon>Arthropoda</taxon>
        <taxon>Hexapoda</taxon>
        <taxon>Insecta</taxon>
        <taxon>Pterygota</taxon>
        <taxon>Neoptera</taxon>
        <taxon>Paraneoptera</taxon>
        <taxon>Hemiptera</taxon>
        <taxon>Heteroptera</taxon>
        <taxon>Panheteroptera</taxon>
        <taxon>Cimicomorpha</taxon>
        <taxon>Miridae</taxon>
        <taxon>Dicyphina</taxon>
        <taxon>Nesidiocoris</taxon>
    </lineage>
</organism>
<dbReference type="SUPFAM" id="SSF54928">
    <property type="entry name" value="RNA-binding domain, RBD"/>
    <property type="match status" value="1"/>
</dbReference>
<feature type="compositionally biased region" description="Basic and acidic residues" evidence="3">
    <location>
        <begin position="94"/>
        <end position="113"/>
    </location>
</feature>
<feature type="compositionally biased region" description="Low complexity" evidence="3">
    <location>
        <begin position="244"/>
        <end position="255"/>
    </location>
</feature>
<evidence type="ECO:0000313" key="6">
    <source>
        <dbReference type="Proteomes" id="UP001307889"/>
    </source>
</evidence>
<dbReference type="InterPro" id="IPR035979">
    <property type="entry name" value="RBD_domain_sf"/>
</dbReference>
<protein>
    <submittedName>
        <fullName evidence="5">RNA recognition motif. (A.k.a. RRM, RBD, or RNP domain)</fullName>
    </submittedName>
</protein>
<keyword evidence="1 2" id="KW-0694">RNA-binding</keyword>
<reference evidence="5 6" key="1">
    <citation type="submission" date="2023-09" db="EMBL/GenBank/DDBJ databases">
        <title>Nesidiocoris tenuis whole genome shotgun sequence.</title>
        <authorList>
            <person name="Shibata T."/>
            <person name="Shimoda M."/>
            <person name="Kobayashi T."/>
            <person name="Uehara T."/>
        </authorList>
    </citation>
    <scope>NUCLEOTIDE SEQUENCE [LARGE SCALE GENOMIC DNA]</scope>
    <source>
        <strain evidence="5 6">Japan</strain>
    </source>
</reference>
<dbReference type="PANTHER" id="PTHR19965:SF94">
    <property type="entry name" value="FI13061P-RELATED"/>
    <property type="match status" value="1"/>
</dbReference>
<feature type="domain" description="RRM" evidence="4">
    <location>
        <begin position="277"/>
        <end position="348"/>
    </location>
</feature>
<sequence>MASEVNVSLEDYIRTNKSKFNVKGKRPGGRRSGVRSPQKNGVNAGGVSKNKKPQPAKTGLNKKTNLANKGGGAAPAPTAIVDARLKIIAKTRSKISDARDRLNQRMRQKDARSRITPKGRTTGAVTKRPPPPSPLPRRTLTSSSNREIGRFRGVSNISRSNSRNGLSTRLPSRSSGGGSMAYMDIERVRDQGGLEESQVDWSSRMQALPRLQIHVPTSRSREPSRPPQLIPSLTHRTHMDLEGSWSRSSQKSSGSPLVYRSRDDLKSRLEPSRQDGYRIVVSNLQTSVTHEDIKELFEDVGVLIGSRVVRPGTAEVVYKNLDDAITAVDTYHNRQLDGQPMKCLLVKSCRSSTKSGREILPDISTVHHALFTK</sequence>
<evidence type="ECO:0000256" key="1">
    <source>
        <dbReference type="ARBA" id="ARBA00022884"/>
    </source>
</evidence>
<dbReference type="Gene3D" id="3.30.70.330">
    <property type="match status" value="1"/>
</dbReference>
<gene>
    <name evidence="5" type="ORF">NTJ_15428</name>
</gene>
<dbReference type="InterPro" id="IPR000504">
    <property type="entry name" value="RRM_dom"/>
</dbReference>
<feature type="compositionally biased region" description="Basic residues" evidence="3">
    <location>
        <begin position="18"/>
        <end position="33"/>
    </location>
</feature>
<keyword evidence="6" id="KW-1185">Reference proteome</keyword>
<dbReference type="SMART" id="SM00360">
    <property type="entry name" value="RRM"/>
    <property type="match status" value="1"/>
</dbReference>
<dbReference type="CDD" id="cd12681">
    <property type="entry name" value="RRM_SKAR"/>
    <property type="match status" value="1"/>
</dbReference>
<accession>A0ABN7BEA1</accession>
<name>A0ABN7BEA1_9HEMI</name>
<evidence type="ECO:0000313" key="5">
    <source>
        <dbReference type="EMBL" id="BET02609.1"/>
    </source>
</evidence>
<feature type="region of interest" description="Disordered" evidence="3">
    <location>
        <begin position="18"/>
        <end position="180"/>
    </location>
</feature>
<dbReference type="EMBL" id="AP028922">
    <property type="protein sequence ID" value="BET02609.1"/>
    <property type="molecule type" value="Genomic_DNA"/>
</dbReference>
<dbReference type="Pfam" id="PF00076">
    <property type="entry name" value="RRM_1"/>
    <property type="match status" value="1"/>
</dbReference>
<proteinExistence type="predicted"/>
<dbReference type="InterPro" id="IPR034784">
    <property type="entry name" value="PDIP3_RRM"/>
</dbReference>
<dbReference type="PANTHER" id="PTHR19965">
    <property type="entry name" value="RNA AND EXPORT FACTOR BINDING PROTEIN"/>
    <property type="match status" value="1"/>
</dbReference>
<evidence type="ECO:0000259" key="4">
    <source>
        <dbReference type="PROSITE" id="PS50102"/>
    </source>
</evidence>
<feature type="compositionally biased region" description="Polar residues" evidence="3">
    <location>
        <begin position="155"/>
        <end position="174"/>
    </location>
</feature>
<dbReference type="PROSITE" id="PS50102">
    <property type="entry name" value="RRM"/>
    <property type="match status" value="1"/>
</dbReference>
<dbReference type="InterPro" id="IPR051229">
    <property type="entry name" value="ALYREF_mRNA_export"/>
</dbReference>
<evidence type="ECO:0000256" key="2">
    <source>
        <dbReference type="PROSITE-ProRule" id="PRU00176"/>
    </source>
</evidence>
<evidence type="ECO:0000256" key="3">
    <source>
        <dbReference type="SAM" id="MobiDB-lite"/>
    </source>
</evidence>